<reference evidence="2" key="1">
    <citation type="journal article" date="2021" name="PeerJ">
        <title>Extensive microbial diversity within the chicken gut microbiome revealed by metagenomics and culture.</title>
        <authorList>
            <person name="Gilroy R."/>
            <person name="Ravi A."/>
            <person name="Getino M."/>
            <person name="Pursley I."/>
            <person name="Horton D.L."/>
            <person name="Alikhan N.F."/>
            <person name="Baker D."/>
            <person name="Gharbi K."/>
            <person name="Hall N."/>
            <person name="Watson M."/>
            <person name="Adriaenssens E.M."/>
            <person name="Foster-Nyarko E."/>
            <person name="Jarju S."/>
            <person name="Secka A."/>
            <person name="Antonio M."/>
            <person name="Oren A."/>
            <person name="Chaudhuri R.R."/>
            <person name="La Ragione R."/>
            <person name="Hildebrand F."/>
            <person name="Pallen M.J."/>
        </authorList>
    </citation>
    <scope>NUCLEOTIDE SEQUENCE</scope>
    <source>
        <strain evidence="2">CHK32-1732</strain>
    </source>
</reference>
<dbReference type="Proteomes" id="UP000824190">
    <property type="component" value="Unassembled WGS sequence"/>
</dbReference>
<organism evidence="2 3">
    <name type="scientific">Candidatus Corynebacterium avicola</name>
    <dbReference type="NCBI Taxonomy" id="2838527"/>
    <lineage>
        <taxon>Bacteria</taxon>
        <taxon>Bacillati</taxon>
        <taxon>Actinomycetota</taxon>
        <taxon>Actinomycetes</taxon>
        <taxon>Mycobacteriales</taxon>
        <taxon>Corynebacteriaceae</taxon>
        <taxon>Corynebacterium</taxon>
    </lineage>
</organism>
<reference evidence="2" key="2">
    <citation type="submission" date="2021-04" db="EMBL/GenBank/DDBJ databases">
        <authorList>
            <person name="Gilroy R."/>
        </authorList>
    </citation>
    <scope>NUCLEOTIDE SEQUENCE</scope>
    <source>
        <strain evidence="2">CHK32-1732</strain>
    </source>
</reference>
<proteinExistence type="predicted"/>
<evidence type="ECO:0000313" key="3">
    <source>
        <dbReference type="Proteomes" id="UP000824190"/>
    </source>
</evidence>
<keyword evidence="2" id="KW-0540">Nuclease</keyword>
<protein>
    <submittedName>
        <fullName evidence="2">Endonuclease domain-containing protein</fullName>
    </submittedName>
</protein>
<dbReference type="AlphaFoldDB" id="A0A9D1UK22"/>
<name>A0A9D1UK22_9CORY</name>
<keyword evidence="2" id="KW-0255">Endonuclease</keyword>
<dbReference type="EMBL" id="DXGC01000011">
    <property type="protein sequence ID" value="HIW90283.1"/>
    <property type="molecule type" value="Genomic_DNA"/>
</dbReference>
<evidence type="ECO:0000259" key="1">
    <source>
        <dbReference type="Pfam" id="PF04480"/>
    </source>
</evidence>
<accession>A0A9D1UK22</accession>
<feature type="domain" description="DUF559" evidence="1">
    <location>
        <begin position="283"/>
        <end position="345"/>
    </location>
</feature>
<dbReference type="InterPro" id="IPR007569">
    <property type="entry name" value="DUF559"/>
</dbReference>
<comment type="caution">
    <text evidence="2">The sequence shown here is derived from an EMBL/GenBank/DDBJ whole genome shotgun (WGS) entry which is preliminary data.</text>
</comment>
<evidence type="ECO:0000313" key="2">
    <source>
        <dbReference type="EMBL" id="HIW90283.1"/>
    </source>
</evidence>
<dbReference type="GO" id="GO:0004519">
    <property type="term" value="F:endonuclease activity"/>
    <property type="evidence" value="ECO:0007669"/>
    <property type="project" value="UniProtKB-KW"/>
</dbReference>
<gene>
    <name evidence="2" type="ORF">H9870_01240</name>
</gene>
<dbReference type="Pfam" id="PF04480">
    <property type="entry name" value="DUF559"/>
    <property type="match status" value="1"/>
</dbReference>
<dbReference type="Gene3D" id="3.40.960.10">
    <property type="entry name" value="VSR Endonuclease"/>
    <property type="match status" value="1"/>
</dbReference>
<keyword evidence="2" id="KW-0378">Hydrolase</keyword>
<sequence length="350" mass="39274">MGDDMTDVPLSGRGPDYTRRSVPLIRPRLREELRASGTVTDWQLRNQYVQAAPGVVVPVSESGHDPTAFGGFGHDILTRSVAHNLIRPDAVLGGWGAARMYGLRPDWGDSAPVLLLTGAARSGNEKTASAVRTPLRPVIRPLPDNPWVGCVDRRYPHLQVVSPQLAAVQCLRTVLTSGHEWWVHDVPGLTREEVRAVQLMDAMAQCTWVTRAGMSKAAKGRVNERTMRRLLKLTDDGAQSPMETVMRLILRDVLPAPYRWTSQIRVDLESGSSHGWTPRTLPDLGCRELKLALYYDGEHHRDPGQTDVDFNQFHALRDIGWESLRFNKHNLKEPERMRESVRKVLARILA</sequence>